<organism evidence="15 16">
    <name type="scientific">Bombilactobacillus mellis</name>
    <dbReference type="NCBI Taxonomy" id="1218508"/>
    <lineage>
        <taxon>Bacteria</taxon>
        <taxon>Bacillati</taxon>
        <taxon>Bacillota</taxon>
        <taxon>Bacilli</taxon>
        <taxon>Lactobacillales</taxon>
        <taxon>Lactobacillaceae</taxon>
        <taxon>Bombilactobacillus</taxon>
    </lineage>
</organism>
<dbReference type="GO" id="GO:0005524">
    <property type="term" value="F:ATP binding"/>
    <property type="evidence" value="ECO:0007669"/>
    <property type="project" value="UniProtKB-KW"/>
</dbReference>
<evidence type="ECO:0000256" key="9">
    <source>
        <dbReference type="ARBA" id="ARBA00022840"/>
    </source>
</evidence>
<evidence type="ECO:0000256" key="5">
    <source>
        <dbReference type="ARBA" id="ARBA00022679"/>
    </source>
</evidence>
<dbReference type="PATRIC" id="fig|1218508.4.peg.1515"/>
<evidence type="ECO:0000313" key="16">
    <source>
        <dbReference type="Proteomes" id="UP000033695"/>
    </source>
</evidence>
<dbReference type="RefSeq" id="WP_045923343.1">
    <property type="nucleotide sequence ID" value="NZ_JBHTHW010000004.1"/>
</dbReference>
<comment type="catalytic activity">
    <reaction evidence="1">
        <text>ATP + protein L-histidine = ADP + protein N-phospho-L-histidine.</text>
        <dbReference type="EC" id="2.7.13.3"/>
    </reaction>
</comment>
<dbReference type="SUPFAM" id="SSF47384">
    <property type="entry name" value="Homodimeric domain of signal transducing histidine kinase"/>
    <property type="match status" value="1"/>
</dbReference>
<dbReference type="InterPro" id="IPR004358">
    <property type="entry name" value="Sig_transdc_His_kin-like_C"/>
</dbReference>
<keyword evidence="5" id="KW-0808">Transferase</keyword>
<dbReference type="Gene3D" id="1.10.287.130">
    <property type="match status" value="1"/>
</dbReference>
<evidence type="ECO:0000313" key="15">
    <source>
        <dbReference type="EMBL" id="KJY48177.1"/>
    </source>
</evidence>
<evidence type="ECO:0000256" key="11">
    <source>
        <dbReference type="ARBA" id="ARBA00023012"/>
    </source>
</evidence>
<evidence type="ECO:0000256" key="7">
    <source>
        <dbReference type="ARBA" id="ARBA00022741"/>
    </source>
</evidence>
<dbReference type="Gene3D" id="3.30.565.10">
    <property type="entry name" value="Histidine kinase-like ATPase, C-terminal domain"/>
    <property type="match status" value="1"/>
</dbReference>
<dbReference type="InterPro" id="IPR036097">
    <property type="entry name" value="HisK_dim/P_sf"/>
</dbReference>
<accession>A0A0F4KND1</accession>
<feature type="domain" description="Histidine kinase" evidence="14">
    <location>
        <begin position="133"/>
        <end position="350"/>
    </location>
</feature>
<name>A0A0F4KND1_9LACO</name>
<keyword evidence="12 13" id="KW-0472">Membrane</keyword>
<dbReference type="STRING" id="1218508.JG29_15230"/>
<dbReference type="SMART" id="SM00388">
    <property type="entry name" value="HisKA"/>
    <property type="match status" value="1"/>
</dbReference>
<dbReference type="InterPro" id="IPR005467">
    <property type="entry name" value="His_kinase_dom"/>
</dbReference>
<dbReference type="PANTHER" id="PTHR45453">
    <property type="entry name" value="PHOSPHATE REGULON SENSOR PROTEIN PHOR"/>
    <property type="match status" value="1"/>
</dbReference>
<dbReference type="HOGENOM" id="CLU_000445_89_3_9"/>
<evidence type="ECO:0000259" key="14">
    <source>
        <dbReference type="PROSITE" id="PS50109"/>
    </source>
</evidence>
<evidence type="ECO:0000256" key="1">
    <source>
        <dbReference type="ARBA" id="ARBA00000085"/>
    </source>
</evidence>
<dbReference type="EC" id="2.7.13.3" evidence="3"/>
<keyword evidence="11" id="KW-0902">Two-component regulatory system</keyword>
<dbReference type="PANTHER" id="PTHR45453:SF1">
    <property type="entry name" value="PHOSPHATE REGULON SENSOR PROTEIN PHOR"/>
    <property type="match status" value="1"/>
</dbReference>
<dbReference type="AlphaFoldDB" id="A0A0F4KND1"/>
<evidence type="ECO:0000256" key="2">
    <source>
        <dbReference type="ARBA" id="ARBA00004370"/>
    </source>
</evidence>
<dbReference type="CDD" id="cd00075">
    <property type="entry name" value="HATPase"/>
    <property type="match status" value="1"/>
</dbReference>
<feature type="transmembrane region" description="Helical" evidence="13">
    <location>
        <begin position="20"/>
        <end position="40"/>
    </location>
</feature>
<dbReference type="InterPro" id="IPR036890">
    <property type="entry name" value="HATPase_C_sf"/>
</dbReference>
<evidence type="ECO:0000256" key="4">
    <source>
        <dbReference type="ARBA" id="ARBA00022553"/>
    </source>
</evidence>
<evidence type="ECO:0000256" key="13">
    <source>
        <dbReference type="SAM" id="Phobius"/>
    </source>
</evidence>
<feature type="transmembrane region" description="Helical" evidence="13">
    <location>
        <begin position="46"/>
        <end position="63"/>
    </location>
</feature>
<keyword evidence="6 13" id="KW-0812">Transmembrane</keyword>
<dbReference type="Proteomes" id="UP000033695">
    <property type="component" value="Unassembled WGS sequence"/>
</dbReference>
<dbReference type="InterPro" id="IPR003594">
    <property type="entry name" value="HATPase_dom"/>
</dbReference>
<dbReference type="GO" id="GO:0016036">
    <property type="term" value="P:cellular response to phosphate starvation"/>
    <property type="evidence" value="ECO:0007669"/>
    <property type="project" value="TreeGrafter"/>
</dbReference>
<dbReference type="GO" id="GO:0005886">
    <property type="term" value="C:plasma membrane"/>
    <property type="evidence" value="ECO:0007669"/>
    <property type="project" value="TreeGrafter"/>
</dbReference>
<dbReference type="Pfam" id="PF00512">
    <property type="entry name" value="HisKA"/>
    <property type="match status" value="1"/>
</dbReference>
<keyword evidence="10 13" id="KW-1133">Transmembrane helix</keyword>
<dbReference type="PROSITE" id="PS50109">
    <property type="entry name" value="HIS_KIN"/>
    <property type="match status" value="1"/>
</dbReference>
<keyword evidence="7" id="KW-0547">Nucleotide-binding</keyword>
<comment type="caution">
    <text evidence="15">The sequence shown here is derived from an EMBL/GenBank/DDBJ whole genome shotgun (WGS) entry which is preliminary data.</text>
</comment>
<proteinExistence type="predicted"/>
<dbReference type="OrthoDB" id="335833at2"/>
<dbReference type="GO" id="GO:0004721">
    <property type="term" value="F:phosphoprotein phosphatase activity"/>
    <property type="evidence" value="ECO:0007669"/>
    <property type="project" value="TreeGrafter"/>
</dbReference>
<evidence type="ECO:0000256" key="10">
    <source>
        <dbReference type="ARBA" id="ARBA00022989"/>
    </source>
</evidence>
<evidence type="ECO:0000256" key="12">
    <source>
        <dbReference type="ARBA" id="ARBA00023136"/>
    </source>
</evidence>
<keyword evidence="4" id="KW-0597">Phosphoprotein</keyword>
<dbReference type="Pfam" id="PF02518">
    <property type="entry name" value="HATPase_c"/>
    <property type="match status" value="1"/>
</dbReference>
<comment type="subcellular location">
    <subcellularLocation>
        <location evidence="2">Membrane</location>
    </subcellularLocation>
</comment>
<keyword evidence="16" id="KW-1185">Reference proteome</keyword>
<keyword evidence="8 15" id="KW-0418">Kinase</keyword>
<protein>
    <recommendedName>
        <fullName evidence="3">histidine kinase</fullName>
        <ecNumber evidence="3">2.7.13.3</ecNumber>
    </recommendedName>
</protein>
<dbReference type="InterPro" id="IPR050351">
    <property type="entry name" value="BphY/WalK/GraS-like"/>
</dbReference>
<dbReference type="InterPro" id="IPR003661">
    <property type="entry name" value="HisK_dim/P_dom"/>
</dbReference>
<reference evidence="15 16" key="1">
    <citation type="submission" date="2014-12" db="EMBL/GenBank/DDBJ databases">
        <title>Comparative genomics of the lactic acid bacteria isolated from the honey bee gut.</title>
        <authorList>
            <person name="Ellegaard K.M."/>
            <person name="Tamarit D."/>
            <person name="Javelind E."/>
            <person name="Olofsson T."/>
            <person name="Andersson S.G."/>
            <person name="Vasquez A."/>
        </authorList>
    </citation>
    <scope>NUCLEOTIDE SEQUENCE [LARGE SCALE GENOMIC DNA]</scope>
    <source>
        <strain evidence="15 16">Hon2</strain>
    </source>
</reference>
<evidence type="ECO:0000256" key="3">
    <source>
        <dbReference type="ARBA" id="ARBA00012438"/>
    </source>
</evidence>
<dbReference type="PRINTS" id="PR00344">
    <property type="entry name" value="BCTRLSENSOR"/>
</dbReference>
<dbReference type="SUPFAM" id="SSF55874">
    <property type="entry name" value="ATPase domain of HSP90 chaperone/DNA topoisomerase II/histidine kinase"/>
    <property type="match status" value="1"/>
</dbReference>
<sequence>MANKIKLNVRQWLKIAARGLLVLIVLLILEVGVLYGAHFSTADSKYFLIITVLNLILWAIVTYQQYLRYQVLQLLIQFQDVTPAHVQQLGHLQVHNHWLHRVLQQLLLITKAMQTTIQQEQNSELSKDELITNVSHDLRTPLTSILGFLGLIEQNPHTSNSDIKKYVHIAFQKAQQLQVLVNDLFEYVRASSASTKLNYRKFDMIQMLEQVDAEFELQAQQKHIQISVTSPEKTLVMRADTEKLGRVFNNLVTNALQYGQGAHHIWLKAQDRGQFVWLQVANDGEPIPEASLPRLFERFYRSDQARSPVHSGTGLGLAIAQSLIKIHGGKISVQSDANLTAFDIILPKNFTQDTK</sequence>
<evidence type="ECO:0000256" key="8">
    <source>
        <dbReference type="ARBA" id="ARBA00022777"/>
    </source>
</evidence>
<dbReference type="EMBL" id="JXBZ01000010">
    <property type="protein sequence ID" value="KJY48177.1"/>
    <property type="molecule type" value="Genomic_DNA"/>
</dbReference>
<gene>
    <name evidence="15" type="ORF">JG29_15230</name>
</gene>
<dbReference type="FunFam" id="3.30.565.10:FF:000013">
    <property type="entry name" value="Two-component sensor histidine kinase"/>
    <property type="match status" value="1"/>
</dbReference>
<dbReference type="GO" id="GO:0000155">
    <property type="term" value="F:phosphorelay sensor kinase activity"/>
    <property type="evidence" value="ECO:0007669"/>
    <property type="project" value="InterPro"/>
</dbReference>
<dbReference type="CDD" id="cd00082">
    <property type="entry name" value="HisKA"/>
    <property type="match status" value="1"/>
</dbReference>
<evidence type="ECO:0000256" key="6">
    <source>
        <dbReference type="ARBA" id="ARBA00022692"/>
    </source>
</evidence>
<dbReference type="SMART" id="SM00387">
    <property type="entry name" value="HATPase_c"/>
    <property type="match status" value="1"/>
</dbReference>
<keyword evidence="9" id="KW-0067">ATP-binding</keyword>